<gene>
    <name evidence="2" type="ORF">TH606_05115</name>
</gene>
<proteinExistence type="predicted"/>
<dbReference type="SUPFAM" id="SSF69572">
    <property type="entry name" value="Activating enzymes of the ubiquitin-like proteins"/>
    <property type="match status" value="1"/>
</dbReference>
<organism evidence="2 3">
    <name type="scientific">Thermodesulfatator autotrophicus</name>
    <dbReference type="NCBI Taxonomy" id="1795632"/>
    <lineage>
        <taxon>Bacteria</taxon>
        <taxon>Pseudomonadati</taxon>
        <taxon>Thermodesulfobacteriota</taxon>
        <taxon>Thermodesulfobacteria</taxon>
        <taxon>Thermodesulfobacteriales</taxon>
        <taxon>Thermodesulfatatoraceae</taxon>
        <taxon>Thermodesulfatator</taxon>
    </lineage>
</organism>
<dbReference type="Gene3D" id="3.40.50.720">
    <property type="entry name" value="NAD(P)-binding Rossmann-like Domain"/>
    <property type="match status" value="1"/>
</dbReference>
<dbReference type="GO" id="GO:0061503">
    <property type="term" value="F:tRNA threonylcarbamoyladenosine dehydratase"/>
    <property type="evidence" value="ECO:0007669"/>
    <property type="project" value="TreeGrafter"/>
</dbReference>
<evidence type="ECO:0000313" key="3">
    <source>
        <dbReference type="Proteomes" id="UP000076964"/>
    </source>
</evidence>
<dbReference type="EMBL" id="LSFI01000019">
    <property type="protein sequence ID" value="OAG27819.1"/>
    <property type="molecule type" value="Genomic_DNA"/>
</dbReference>
<dbReference type="GO" id="GO:0061504">
    <property type="term" value="P:cyclic threonylcarbamoyladenosine biosynthetic process"/>
    <property type="evidence" value="ECO:0007669"/>
    <property type="project" value="TreeGrafter"/>
</dbReference>
<dbReference type="Proteomes" id="UP000076964">
    <property type="component" value="Unassembled WGS sequence"/>
</dbReference>
<evidence type="ECO:0000259" key="1">
    <source>
        <dbReference type="Pfam" id="PF00899"/>
    </source>
</evidence>
<dbReference type="GO" id="GO:0008641">
    <property type="term" value="F:ubiquitin-like modifier activating enzyme activity"/>
    <property type="evidence" value="ECO:0007669"/>
    <property type="project" value="InterPro"/>
</dbReference>
<name>A0A177E9Y6_9BACT</name>
<sequence>MWHLIQKSLLGRKLERYNIRSEDSFFEEVFRPQRGLISEKEQEKLKRATVAIPGLGGVGGTHLVSLVRTGVGRFKLAEFDVFEPRNISRQYGARADTLGRPKGEVMLEEAFRINPFLQIEYYKEGITPENIDAFLDGVDVILDGVEFFAIEARKLLYDTARAKKIPLITAAPLGFSASLLIFDPEKSPSFDEYFAIKQEMSPTEKALLFALGLAPRPFFLRYLDLKSINLKAGQGPASVIACYLCSALAAMEAVRIILGRPGLKPVPYYLQVDLYLRKLHEGYLKKGNNSPTQRLKFFFLKRRLGL</sequence>
<dbReference type="RefSeq" id="WP_068541842.1">
    <property type="nucleotide sequence ID" value="NZ_LSFI01000019.1"/>
</dbReference>
<dbReference type="NCBIfam" id="NF006077">
    <property type="entry name" value="PRK08223.1"/>
    <property type="match status" value="1"/>
</dbReference>
<accession>A0A177E9Y6</accession>
<dbReference type="PANTHER" id="PTHR43267">
    <property type="entry name" value="TRNA THREONYLCARBAMOYLADENOSINE DEHYDRATASE"/>
    <property type="match status" value="1"/>
</dbReference>
<keyword evidence="3" id="KW-1185">Reference proteome</keyword>
<dbReference type="AlphaFoldDB" id="A0A177E9Y6"/>
<dbReference type="InterPro" id="IPR000594">
    <property type="entry name" value="ThiF_NAD_FAD-bd"/>
</dbReference>
<dbReference type="InterPro" id="IPR035985">
    <property type="entry name" value="Ubiquitin-activating_enz"/>
</dbReference>
<evidence type="ECO:0000313" key="2">
    <source>
        <dbReference type="EMBL" id="OAG27819.1"/>
    </source>
</evidence>
<dbReference type="OrthoDB" id="272552at2"/>
<dbReference type="InterPro" id="IPR045886">
    <property type="entry name" value="ThiF/MoeB/HesA"/>
</dbReference>
<comment type="caution">
    <text evidence="2">The sequence shown here is derived from an EMBL/GenBank/DDBJ whole genome shotgun (WGS) entry which is preliminary data.</text>
</comment>
<reference evidence="2 3" key="1">
    <citation type="submission" date="2016-02" db="EMBL/GenBank/DDBJ databases">
        <title>Draft genome sequence of Thermodesulfatator sp. S606.</title>
        <authorList>
            <person name="Lai Q."/>
            <person name="Cao J."/>
            <person name="Dupont S."/>
            <person name="Shao Z."/>
            <person name="Jebbar M."/>
            <person name="Alain K."/>
        </authorList>
    </citation>
    <scope>NUCLEOTIDE SEQUENCE [LARGE SCALE GENOMIC DNA]</scope>
    <source>
        <strain evidence="2 3">S606</strain>
    </source>
</reference>
<dbReference type="STRING" id="1795632.TH606_05115"/>
<dbReference type="Pfam" id="PF00899">
    <property type="entry name" value="ThiF"/>
    <property type="match status" value="1"/>
</dbReference>
<protein>
    <recommendedName>
        <fullName evidence="1">THIF-type NAD/FAD binding fold domain-containing protein</fullName>
    </recommendedName>
</protein>
<feature type="domain" description="THIF-type NAD/FAD binding fold" evidence="1">
    <location>
        <begin position="34"/>
        <end position="280"/>
    </location>
</feature>
<dbReference type="PANTHER" id="PTHR43267:SF1">
    <property type="entry name" value="TRNA THREONYLCARBAMOYLADENOSINE DEHYDRATASE"/>
    <property type="match status" value="1"/>
</dbReference>